<dbReference type="InterPro" id="IPR000182">
    <property type="entry name" value="GNAT_dom"/>
</dbReference>
<sequence>MLNFVRPSLQYKQQILDYRQIFEETVESMDGSSFLAQMPSVEAWLAVLEKMRKEQPPVELAPSETWLIIDKGTLVGMSNLRFRLCNDYLEAFGGHIGYSVHPNYRKQGYGTQILRATLLEAKKRGMTELLVTCNDNNIGSAKIIEANHGQLEKKVLDTTNQEIIRRYWITL</sequence>
<dbReference type="Pfam" id="PF00583">
    <property type="entry name" value="Acetyltransf_1"/>
    <property type="match status" value="1"/>
</dbReference>
<protein>
    <recommendedName>
        <fullName evidence="1">N-acetyltransferase domain-containing protein</fullName>
    </recommendedName>
</protein>
<accession>A0ABQ6YXW9</accession>
<dbReference type="EMBL" id="MAEL01000045">
    <property type="protein sequence ID" value="KAF1302858.1"/>
    <property type="molecule type" value="Genomic_DNA"/>
</dbReference>
<dbReference type="PANTHER" id="PTHR39173">
    <property type="entry name" value="ACETYLTRANSFERASE"/>
    <property type="match status" value="1"/>
</dbReference>
<gene>
    <name evidence="2" type="ORF">BAU17_11620</name>
</gene>
<keyword evidence="3" id="KW-1185">Reference proteome</keyword>
<evidence type="ECO:0000313" key="3">
    <source>
        <dbReference type="Proteomes" id="UP000782705"/>
    </source>
</evidence>
<proteinExistence type="predicted"/>
<reference evidence="2 3" key="1">
    <citation type="submission" date="2016-06" db="EMBL/GenBank/DDBJ databases">
        <title>Four novel species of enterococci isolated from chicken manure.</title>
        <authorList>
            <person name="Van Tyne D."/>
        </authorList>
    </citation>
    <scope>NUCLEOTIDE SEQUENCE [LARGE SCALE GENOMIC DNA]</scope>
    <source>
        <strain evidence="2 3">CU12B</strain>
    </source>
</reference>
<feature type="domain" description="N-acetyltransferase" evidence="1">
    <location>
        <begin position="16"/>
        <end position="170"/>
    </location>
</feature>
<organism evidence="2 3">
    <name type="scientific">Candidatus Enterococcus willemsii</name>
    <dbReference type="NCBI Taxonomy" id="1857215"/>
    <lineage>
        <taxon>Bacteria</taxon>
        <taxon>Bacillati</taxon>
        <taxon>Bacillota</taxon>
        <taxon>Bacilli</taxon>
        <taxon>Lactobacillales</taxon>
        <taxon>Enterococcaceae</taxon>
        <taxon>Enterococcus</taxon>
    </lineage>
</organism>
<name>A0ABQ6YXW9_9ENTE</name>
<dbReference type="Proteomes" id="UP000782705">
    <property type="component" value="Unassembled WGS sequence"/>
</dbReference>
<dbReference type="PANTHER" id="PTHR39173:SF1">
    <property type="entry name" value="ACETYLTRANSFERASE"/>
    <property type="match status" value="1"/>
</dbReference>
<evidence type="ECO:0000313" key="2">
    <source>
        <dbReference type="EMBL" id="KAF1302858.1"/>
    </source>
</evidence>
<dbReference type="CDD" id="cd04301">
    <property type="entry name" value="NAT_SF"/>
    <property type="match status" value="1"/>
</dbReference>
<dbReference type="InterPro" id="IPR016181">
    <property type="entry name" value="Acyl_CoA_acyltransferase"/>
</dbReference>
<dbReference type="RefSeq" id="WP_161902516.1">
    <property type="nucleotide sequence ID" value="NZ_MAEL01000045.1"/>
</dbReference>
<dbReference type="Gene3D" id="3.40.630.30">
    <property type="match status" value="1"/>
</dbReference>
<evidence type="ECO:0000259" key="1">
    <source>
        <dbReference type="PROSITE" id="PS51186"/>
    </source>
</evidence>
<comment type="caution">
    <text evidence="2">The sequence shown here is derived from an EMBL/GenBank/DDBJ whole genome shotgun (WGS) entry which is preliminary data.</text>
</comment>
<dbReference type="SUPFAM" id="SSF55729">
    <property type="entry name" value="Acyl-CoA N-acyltransferases (Nat)"/>
    <property type="match status" value="1"/>
</dbReference>
<dbReference type="PROSITE" id="PS51186">
    <property type="entry name" value="GNAT"/>
    <property type="match status" value="1"/>
</dbReference>